<reference evidence="3" key="1">
    <citation type="journal article" date="2014" name="Int. J. Syst. Evol. Microbiol.">
        <title>Complete genome sequence of Corynebacterium casei LMG S-19264T (=DSM 44701T), isolated from a smear-ripened cheese.</title>
        <authorList>
            <consortium name="US DOE Joint Genome Institute (JGI-PGF)"/>
            <person name="Walter F."/>
            <person name="Albersmeier A."/>
            <person name="Kalinowski J."/>
            <person name="Ruckert C."/>
        </authorList>
    </citation>
    <scope>NUCLEOTIDE SEQUENCE</scope>
    <source>
        <strain evidence="3">CGMCC 1.15254</strain>
    </source>
</reference>
<gene>
    <name evidence="3" type="ORF">GCM10011332_11220</name>
</gene>
<feature type="region of interest" description="Disordered" evidence="1">
    <location>
        <begin position="70"/>
        <end position="92"/>
    </location>
</feature>
<dbReference type="InterPro" id="IPR002625">
    <property type="entry name" value="Smr_dom"/>
</dbReference>
<organism evidence="3 4">
    <name type="scientific">Terasakiella brassicae</name>
    <dbReference type="NCBI Taxonomy" id="1634917"/>
    <lineage>
        <taxon>Bacteria</taxon>
        <taxon>Pseudomonadati</taxon>
        <taxon>Pseudomonadota</taxon>
        <taxon>Alphaproteobacteria</taxon>
        <taxon>Rhodospirillales</taxon>
        <taxon>Terasakiellaceae</taxon>
        <taxon>Terasakiella</taxon>
    </lineage>
</organism>
<evidence type="ECO:0000256" key="1">
    <source>
        <dbReference type="SAM" id="MobiDB-lite"/>
    </source>
</evidence>
<keyword evidence="4" id="KW-1185">Reference proteome</keyword>
<feature type="domain" description="Smr" evidence="2">
    <location>
        <begin position="108"/>
        <end position="192"/>
    </location>
</feature>
<proteinExistence type="predicted"/>
<dbReference type="Gene3D" id="3.30.1370.110">
    <property type="match status" value="1"/>
</dbReference>
<dbReference type="PANTHER" id="PTHR35562:SF2">
    <property type="entry name" value="DNA ENDONUCLEASE SMRA-RELATED"/>
    <property type="match status" value="1"/>
</dbReference>
<dbReference type="Proteomes" id="UP000632498">
    <property type="component" value="Unassembled WGS sequence"/>
</dbReference>
<name>A0A917BWY5_9PROT</name>
<comment type="caution">
    <text evidence="3">The sequence shown here is derived from an EMBL/GenBank/DDBJ whole genome shotgun (WGS) entry which is preliminary data.</text>
</comment>
<evidence type="ECO:0000259" key="2">
    <source>
        <dbReference type="PROSITE" id="PS50828"/>
    </source>
</evidence>
<reference evidence="3" key="2">
    <citation type="submission" date="2020-09" db="EMBL/GenBank/DDBJ databases">
        <authorList>
            <person name="Sun Q."/>
            <person name="Zhou Y."/>
        </authorList>
    </citation>
    <scope>NUCLEOTIDE SEQUENCE</scope>
    <source>
        <strain evidence="3">CGMCC 1.15254</strain>
    </source>
</reference>
<sequence>MGQKDKKYIEAPQKRHRGLSVGEAQLWKKVTDDVNPLPGRFVDLDGADPIPEPVATRPFPDTAVPLPTHRPDESHKQFHHLEHGKASGVDKRTMERLRRGQMAIEGRLDLHGMTQDQAHAALLRFMSTAFSQGKRCVSVVTGKGTQLNGKIGVLRQMVPHWLNQPGLRSKIIAFTYAPKNEGGEGALYILLKRWR</sequence>
<accession>A0A917BWY5</accession>
<evidence type="ECO:0000313" key="4">
    <source>
        <dbReference type="Proteomes" id="UP000632498"/>
    </source>
</evidence>
<dbReference type="EMBL" id="BMHV01000006">
    <property type="protein sequence ID" value="GGF59362.1"/>
    <property type="molecule type" value="Genomic_DNA"/>
</dbReference>
<dbReference type="RefSeq" id="WP_188662619.1">
    <property type="nucleotide sequence ID" value="NZ_BMHV01000006.1"/>
</dbReference>
<dbReference type="SMART" id="SM00463">
    <property type="entry name" value="SMR"/>
    <property type="match status" value="1"/>
</dbReference>
<dbReference type="Pfam" id="PF01713">
    <property type="entry name" value="Smr"/>
    <property type="match status" value="1"/>
</dbReference>
<dbReference type="PANTHER" id="PTHR35562">
    <property type="entry name" value="DNA ENDONUCLEASE SMRA-RELATED"/>
    <property type="match status" value="1"/>
</dbReference>
<evidence type="ECO:0000313" key="3">
    <source>
        <dbReference type="EMBL" id="GGF59362.1"/>
    </source>
</evidence>
<dbReference type="InterPro" id="IPR036063">
    <property type="entry name" value="Smr_dom_sf"/>
</dbReference>
<dbReference type="AlphaFoldDB" id="A0A917BWY5"/>
<dbReference type="SUPFAM" id="SSF160443">
    <property type="entry name" value="SMR domain-like"/>
    <property type="match status" value="1"/>
</dbReference>
<dbReference type="PROSITE" id="PS50828">
    <property type="entry name" value="SMR"/>
    <property type="match status" value="1"/>
</dbReference>
<protein>
    <submittedName>
        <fullName evidence="3">Smr protein/Muts2-like</fullName>
    </submittedName>
</protein>